<evidence type="ECO:0000256" key="2">
    <source>
        <dbReference type="ARBA" id="ARBA00023172"/>
    </source>
</evidence>
<comment type="subunit">
    <text evidence="3">Homodimer. Interacts with LigD.</text>
</comment>
<dbReference type="CDD" id="cd00789">
    <property type="entry name" value="KU_like"/>
    <property type="match status" value="1"/>
</dbReference>
<gene>
    <name evidence="3" type="primary">ku</name>
    <name evidence="6" type="ORF">GCM10009802_40120</name>
</gene>
<dbReference type="PANTHER" id="PTHR41251:SF1">
    <property type="entry name" value="NON-HOMOLOGOUS END JOINING PROTEIN KU"/>
    <property type="match status" value="1"/>
</dbReference>
<evidence type="ECO:0000259" key="5">
    <source>
        <dbReference type="SMART" id="SM00559"/>
    </source>
</evidence>
<name>A0ABP5KJ16_9ACTN</name>
<evidence type="ECO:0000256" key="1">
    <source>
        <dbReference type="ARBA" id="ARBA00023125"/>
    </source>
</evidence>
<keyword evidence="7" id="KW-1185">Reference proteome</keyword>
<dbReference type="NCBIfam" id="TIGR02772">
    <property type="entry name" value="Ku_bact"/>
    <property type="match status" value="1"/>
</dbReference>
<evidence type="ECO:0000313" key="6">
    <source>
        <dbReference type="EMBL" id="GAA2131837.1"/>
    </source>
</evidence>
<feature type="region of interest" description="Disordered" evidence="4">
    <location>
        <begin position="254"/>
        <end position="315"/>
    </location>
</feature>
<organism evidence="6 7">
    <name type="scientific">Streptomyces synnematoformans</name>
    <dbReference type="NCBI Taxonomy" id="415721"/>
    <lineage>
        <taxon>Bacteria</taxon>
        <taxon>Bacillati</taxon>
        <taxon>Actinomycetota</taxon>
        <taxon>Actinomycetes</taxon>
        <taxon>Kitasatosporales</taxon>
        <taxon>Streptomycetaceae</taxon>
        <taxon>Streptomyces</taxon>
    </lineage>
</organism>
<dbReference type="InterPro" id="IPR016194">
    <property type="entry name" value="SPOC-like_C_dom_sf"/>
</dbReference>
<proteinExistence type="inferred from homology"/>
<comment type="function">
    <text evidence="3">With LigD forms a non-homologous end joining (NHEJ) DNA repair enzyme, which repairs dsDNA breaks with reduced fidelity. Binds linear dsDNA with 5'- and 3'- overhangs but not closed circular dsDNA nor ssDNA. Recruits and stimulates the ligase activity of LigD.</text>
</comment>
<keyword evidence="1 3" id="KW-0238">DNA-binding</keyword>
<dbReference type="SMART" id="SM00559">
    <property type="entry name" value="Ku78"/>
    <property type="match status" value="1"/>
</dbReference>
<evidence type="ECO:0000256" key="4">
    <source>
        <dbReference type="SAM" id="MobiDB-lite"/>
    </source>
</evidence>
<dbReference type="InterPro" id="IPR009187">
    <property type="entry name" value="Prok_Ku"/>
</dbReference>
<dbReference type="InterPro" id="IPR006164">
    <property type="entry name" value="DNA_bd_Ku70/Ku80"/>
</dbReference>
<reference evidence="7" key="1">
    <citation type="journal article" date="2019" name="Int. J. Syst. Evol. Microbiol.">
        <title>The Global Catalogue of Microorganisms (GCM) 10K type strain sequencing project: providing services to taxonomists for standard genome sequencing and annotation.</title>
        <authorList>
            <consortium name="The Broad Institute Genomics Platform"/>
            <consortium name="The Broad Institute Genome Sequencing Center for Infectious Disease"/>
            <person name="Wu L."/>
            <person name="Ma J."/>
        </authorList>
    </citation>
    <scope>NUCLEOTIDE SEQUENCE [LARGE SCALE GENOMIC DNA]</scope>
    <source>
        <strain evidence="7">JCM 15481</strain>
    </source>
</reference>
<dbReference type="HAMAP" id="MF_01875">
    <property type="entry name" value="Prokaryotic_Ku"/>
    <property type="match status" value="1"/>
</dbReference>
<dbReference type="Pfam" id="PF02735">
    <property type="entry name" value="Ku"/>
    <property type="match status" value="1"/>
</dbReference>
<dbReference type="PANTHER" id="PTHR41251">
    <property type="entry name" value="NON-HOMOLOGOUS END JOINING PROTEIN KU"/>
    <property type="match status" value="1"/>
</dbReference>
<comment type="similarity">
    <text evidence="3">Belongs to the prokaryotic Ku family.</text>
</comment>
<dbReference type="SUPFAM" id="SSF100939">
    <property type="entry name" value="SPOC domain-like"/>
    <property type="match status" value="1"/>
</dbReference>
<feature type="domain" description="Ku" evidence="5">
    <location>
        <begin position="52"/>
        <end position="183"/>
    </location>
</feature>
<comment type="caution">
    <text evidence="6">The sequence shown here is derived from an EMBL/GenBank/DDBJ whole genome shotgun (WGS) entry which is preliminary data.</text>
</comment>
<dbReference type="EMBL" id="BAAAPF010000140">
    <property type="protein sequence ID" value="GAA2131837.1"/>
    <property type="molecule type" value="Genomic_DNA"/>
</dbReference>
<accession>A0ABP5KJ16</accession>
<keyword evidence="3" id="KW-0227">DNA damage</keyword>
<dbReference type="PIRSF" id="PIRSF006493">
    <property type="entry name" value="Prok_Ku"/>
    <property type="match status" value="1"/>
</dbReference>
<evidence type="ECO:0000256" key="3">
    <source>
        <dbReference type="HAMAP-Rule" id="MF_01875"/>
    </source>
</evidence>
<evidence type="ECO:0000313" key="7">
    <source>
        <dbReference type="Proteomes" id="UP001500443"/>
    </source>
</evidence>
<keyword evidence="2 3" id="KW-0233">DNA recombination</keyword>
<feature type="compositionally biased region" description="Basic residues" evidence="4">
    <location>
        <begin position="272"/>
        <end position="315"/>
    </location>
</feature>
<dbReference type="RefSeq" id="WP_344291392.1">
    <property type="nucleotide sequence ID" value="NZ_BAAAPF010000140.1"/>
</dbReference>
<feature type="compositionally biased region" description="Basic and acidic residues" evidence="4">
    <location>
        <begin position="256"/>
        <end position="271"/>
    </location>
</feature>
<protein>
    <recommendedName>
        <fullName evidence="3">Non-homologous end joining protein Ku</fullName>
    </recommendedName>
</protein>
<dbReference type="Gene3D" id="2.40.290.10">
    <property type="match status" value="1"/>
</dbReference>
<sequence length="315" mass="34454">MKSIWKGAISFGLVSIPVQLYSATEEHGVSFRQVHAEDGGRIRYRRFCELEDREVQYADITRAYETADGELVVLTPDDLAQLPLPSKKIIDVVGFEEAGRFDPIQFSRAYYVKPVDAAAAKPYVLLREALTRSGRVAVVKVALRNREAPALVRVLAEEGVLVLHTMLWPDEVRSAQSVAPDEKVTVRRQELDMVDSLMDALGGYDPDEFTDEYREAVEALVASKEGVAPLPAEERGEERGQVIDLMSALEASVKAAQDKRGGTPRKKEAAKKTTKKKAAGKTAAKKTAGKKTAAKKTASKKTAAKKTTKKPGKAA</sequence>
<keyword evidence="3" id="KW-0234">DNA repair</keyword>
<dbReference type="Proteomes" id="UP001500443">
    <property type="component" value="Unassembled WGS sequence"/>
</dbReference>